<name>A0AAD7B3X9_9AGAR</name>
<evidence type="ECO:0000313" key="2">
    <source>
        <dbReference type="Proteomes" id="UP001221142"/>
    </source>
</evidence>
<organism evidence="1 2">
    <name type="scientific">Roridomyces roridus</name>
    <dbReference type="NCBI Taxonomy" id="1738132"/>
    <lineage>
        <taxon>Eukaryota</taxon>
        <taxon>Fungi</taxon>
        <taxon>Dikarya</taxon>
        <taxon>Basidiomycota</taxon>
        <taxon>Agaricomycotina</taxon>
        <taxon>Agaricomycetes</taxon>
        <taxon>Agaricomycetidae</taxon>
        <taxon>Agaricales</taxon>
        <taxon>Marasmiineae</taxon>
        <taxon>Mycenaceae</taxon>
        <taxon>Roridomyces</taxon>
    </lineage>
</organism>
<sequence>MATYWLDLTFQSPDLLNTALIDGHRHTLHYTLRTTKSLLGFRRITTITAAGGQEYLIDWGKRNFTIGGVQRRIPDLKENVGFFSGRRKWNWNDNKPFHIKWHDSKSQLQARGLGWKAIPQFGQDQTHARVIFTPYKHEYFSRNVEATIRVPKTQDASERAFLIMALVYTETLRQDAKRRKKKVWYMGGHMVYSVGHFLITGGA</sequence>
<keyword evidence="2" id="KW-1185">Reference proteome</keyword>
<gene>
    <name evidence="1" type="ORF">FB45DRAFT_876521</name>
</gene>
<evidence type="ECO:0000313" key="1">
    <source>
        <dbReference type="EMBL" id="KAJ7609421.1"/>
    </source>
</evidence>
<accession>A0AAD7B3X9</accession>
<dbReference type="Proteomes" id="UP001221142">
    <property type="component" value="Unassembled WGS sequence"/>
</dbReference>
<dbReference type="AlphaFoldDB" id="A0AAD7B3X9"/>
<proteinExistence type="predicted"/>
<reference evidence="1" key="1">
    <citation type="submission" date="2023-03" db="EMBL/GenBank/DDBJ databases">
        <title>Massive genome expansion in bonnet fungi (Mycena s.s.) driven by repeated elements and novel gene families across ecological guilds.</title>
        <authorList>
            <consortium name="Lawrence Berkeley National Laboratory"/>
            <person name="Harder C.B."/>
            <person name="Miyauchi S."/>
            <person name="Viragh M."/>
            <person name="Kuo A."/>
            <person name="Thoen E."/>
            <person name="Andreopoulos B."/>
            <person name="Lu D."/>
            <person name="Skrede I."/>
            <person name="Drula E."/>
            <person name="Henrissat B."/>
            <person name="Morin E."/>
            <person name="Kohler A."/>
            <person name="Barry K."/>
            <person name="LaButti K."/>
            <person name="Morin E."/>
            <person name="Salamov A."/>
            <person name="Lipzen A."/>
            <person name="Mereny Z."/>
            <person name="Hegedus B."/>
            <person name="Baldrian P."/>
            <person name="Stursova M."/>
            <person name="Weitz H."/>
            <person name="Taylor A."/>
            <person name="Grigoriev I.V."/>
            <person name="Nagy L.G."/>
            <person name="Martin F."/>
            <person name="Kauserud H."/>
        </authorList>
    </citation>
    <scope>NUCLEOTIDE SEQUENCE</scope>
    <source>
        <strain evidence="1">9284</strain>
    </source>
</reference>
<protein>
    <submittedName>
        <fullName evidence="1">Uncharacterized protein</fullName>
    </submittedName>
</protein>
<dbReference type="EMBL" id="JARKIF010000040">
    <property type="protein sequence ID" value="KAJ7609421.1"/>
    <property type="molecule type" value="Genomic_DNA"/>
</dbReference>
<comment type="caution">
    <text evidence="1">The sequence shown here is derived from an EMBL/GenBank/DDBJ whole genome shotgun (WGS) entry which is preliminary data.</text>
</comment>